<protein>
    <submittedName>
        <fullName evidence="1">Uncharacterized protein</fullName>
    </submittedName>
</protein>
<dbReference type="RefSeq" id="WP_032682096.1">
    <property type="nucleotide sequence ID" value="NZ_CP048852.1"/>
</dbReference>
<name>A0A6H0WJP4_9BACI</name>
<dbReference type="OrthoDB" id="2914536at2"/>
<dbReference type="Proteomes" id="UP000501914">
    <property type="component" value="Chromosome"/>
</dbReference>
<sequence>MKWIVERSFLLEGFNINKNLLKRVMIVPILFICYVLFLHPEVILEEQCPNKPYSFTIVKHGTGIFDKKIVLIYYKINGKTVAVGNLVFFENFSRDIDVIWDTNTDDGTWWIDKSVHLTMTYAENFKGDLNKKDIDFDYGTVQ</sequence>
<evidence type="ECO:0000313" key="1">
    <source>
        <dbReference type="EMBL" id="QIW80772.1"/>
    </source>
</evidence>
<gene>
    <name evidence="1" type="ORF">G4P54_13715</name>
</gene>
<organism evidence="1 2">
    <name type="scientific">Bacillus tequilensis</name>
    <dbReference type="NCBI Taxonomy" id="227866"/>
    <lineage>
        <taxon>Bacteria</taxon>
        <taxon>Bacillati</taxon>
        <taxon>Bacillota</taxon>
        <taxon>Bacilli</taxon>
        <taxon>Bacillales</taxon>
        <taxon>Bacillaceae</taxon>
        <taxon>Bacillus</taxon>
    </lineage>
</organism>
<dbReference type="KEGG" id="bteq:G4P54_13715"/>
<proteinExistence type="predicted"/>
<dbReference type="AlphaFoldDB" id="A0A6H0WJP4"/>
<accession>A0A6H0WJP4</accession>
<reference evidence="1 2" key="1">
    <citation type="submission" date="2020-02" db="EMBL/GenBank/DDBJ databases">
        <title>Genome sequencing, annotation and comparative genomic analysis of Bacillus tequilensis EA-CB0015, an effective biological control agent against Pseudocercospora fijiensis in banana plants.</title>
        <authorList>
            <person name="Cuellar-Gaviria T.Z."/>
            <person name="Ju K.-S."/>
            <person name="Villegas-Escobar V."/>
        </authorList>
    </citation>
    <scope>NUCLEOTIDE SEQUENCE [LARGE SCALE GENOMIC DNA]</scope>
    <source>
        <strain evidence="1 2">EA-CB0015</strain>
    </source>
</reference>
<evidence type="ECO:0000313" key="2">
    <source>
        <dbReference type="Proteomes" id="UP000501914"/>
    </source>
</evidence>
<keyword evidence="2" id="KW-1185">Reference proteome</keyword>
<dbReference type="EMBL" id="CP048852">
    <property type="protein sequence ID" value="QIW80772.1"/>
    <property type="molecule type" value="Genomic_DNA"/>
</dbReference>